<dbReference type="GO" id="GO:0006352">
    <property type="term" value="P:DNA-templated transcription initiation"/>
    <property type="evidence" value="ECO:0007669"/>
    <property type="project" value="InterPro"/>
</dbReference>
<evidence type="ECO:0000259" key="7">
    <source>
        <dbReference type="Pfam" id="PF08281"/>
    </source>
</evidence>
<dbReference type="Proteomes" id="UP000184278">
    <property type="component" value="Unassembled WGS sequence"/>
</dbReference>
<dbReference type="AlphaFoldDB" id="A0A1M6BW68"/>
<evidence type="ECO:0000256" key="2">
    <source>
        <dbReference type="ARBA" id="ARBA00023015"/>
    </source>
</evidence>
<dbReference type="InterPro" id="IPR013324">
    <property type="entry name" value="RNA_pol_sigma_r3/r4-like"/>
</dbReference>
<keyword evidence="9" id="KW-1185">Reference proteome</keyword>
<dbReference type="Pfam" id="PF08281">
    <property type="entry name" value="Sigma70_r4_2"/>
    <property type="match status" value="1"/>
</dbReference>
<keyword evidence="2" id="KW-0805">Transcription regulation</keyword>
<comment type="similarity">
    <text evidence="1">Belongs to the sigma-70 factor family. ECF subfamily.</text>
</comment>
<protein>
    <submittedName>
        <fullName evidence="8">RNA polymerase sigma-70 factor, ECF subfamily</fullName>
    </submittedName>
</protein>
<dbReference type="InterPro" id="IPR013325">
    <property type="entry name" value="RNA_pol_sigma_r2"/>
</dbReference>
<reference evidence="9" key="1">
    <citation type="submission" date="2016-11" db="EMBL/GenBank/DDBJ databases">
        <authorList>
            <person name="Varghese N."/>
            <person name="Submissions S."/>
        </authorList>
    </citation>
    <scope>NUCLEOTIDE SEQUENCE [LARGE SCALE GENOMIC DNA]</scope>
    <source>
        <strain evidence="9">DSM 3071</strain>
    </source>
</reference>
<evidence type="ECO:0000256" key="3">
    <source>
        <dbReference type="ARBA" id="ARBA00023082"/>
    </source>
</evidence>
<organism evidence="8 9">
    <name type="scientific">Butyrivibrio fibrisolvens DSM 3071</name>
    <dbReference type="NCBI Taxonomy" id="1121131"/>
    <lineage>
        <taxon>Bacteria</taxon>
        <taxon>Bacillati</taxon>
        <taxon>Bacillota</taxon>
        <taxon>Clostridia</taxon>
        <taxon>Lachnospirales</taxon>
        <taxon>Lachnospiraceae</taxon>
        <taxon>Butyrivibrio</taxon>
    </lineage>
</organism>
<sequence>MEDSTIIELYFDRNEDAIVQTKNKYGRMLSSISMRILHSLEDADECENDTYLKTWNVIPPQRPDIFSAFLSRIVRNLSLDRYDMMHADKRGNAQVGVLLDELAEVIADDKAGDSDSARELSEILNRFLSEQKELTRKMFIRRYYFGYSVAEIAEKYDLTESNVKMTLLRVRNKLKDYLEKEGVTV</sequence>
<dbReference type="InterPro" id="IPR014284">
    <property type="entry name" value="RNA_pol_sigma-70_dom"/>
</dbReference>
<dbReference type="EMBL" id="FQXK01000032">
    <property type="protein sequence ID" value="SHI52995.1"/>
    <property type="molecule type" value="Genomic_DNA"/>
</dbReference>
<dbReference type="GO" id="GO:0003677">
    <property type="term" value="F:DNA binding"/>
    <property type="evidence" value="ECO:0007669"/>
    <property type="project" value="UniProtKB-KW"/>
</dbReference>
<dbReference type="InterPro" id="IPR039425">
    <property type="entry name" value="RNA_pol_sigma-70-like"/>
</dbReference>
<dbReference type="PANTHER" id="PTHR43133">
    <property type="entry name" value="RNA POLYMERASE ECF-TYPE SIGMA FACTO"/>
    <property type="match status" value="1"/>
</dbReference>
<dbReference type="InterPro" id="IPR013249">
    <property type="entry name" value="RNA_pol_sigma70_r4_t2"/>
</dbReference>
<gene>
    <name evidence="8" type="ORF">SAMN02745229_03235</name>
</gene>
<dbReference type="STRING" id="1121131.SAMN02745229_03235"/>
<evidence type="ECO:0000256" key="5">
    <source>
        <dbReference type="ARBA" id="ARBA00023163"/>
    </source>
</evidence>
<evidence type="ECO:0000259" key="6">
    <source>
        <dbReference type="Pfam" id="PF04542"/>
    </source>
</evidence>
<dbReference type="Gene3D" id="1.10.1740.10">
    <property type="match status" value="1"/>
</dbReference>
<accession>A0A1M6BW68</accession>
<keyword evidence="4" id="KW-0238">DNA-binding</keyword>
<dbReference type="NCBIfam" id="TIGR02937">
    <property type="entry name" value="sigma70-ECF"/>
    <property type="match status" value="1"/>
</dbReference>
<keyword evidence="5" id="KW-0804">Transcription</keyword>
<dbReference type="OrthoDB" id="9808901at2"/>
<evidence type="ECO:0000313" key="9">
    <source>
        <dbReference type="Proteomes" id="UP000184278"/>
    </source>
</evidence>
<feature type="domain" description="RNA polymerase sigma-70 region 2" evidence="6">
    <location>
        <begin position="24"/>
        <end position="82"/>
    </location>
</feature>
<dbReference type="InterPro" id="IPR007627">
    <property type="entry name" value="RNA_pol_sigma70_r2"/>
</dbReference>
<dbReference type="PANTHER" id="PTHR43133:SF8">
    <property type="entry name" value="RNA POLYMERASE SIGMA FACTOR HI_1459-RELATED"/>
    <property type="match status" value="1"/>
</dbReference>
<feature type="domain" description="RNA polymerase sigma factor 70 region 4 type 2" evidence="7">
    <location>
        <begin position="132"/>
        <end position="174"/>
    </location>
</feature>
<proteinExistence type="inferred from homology"/>
<dbReference type="Gene3D" id="1.10.10.10">
    <property type="entry name" value="Winged helix-like DNA-binding domain superfamily/Winged helix DNA-binding domain"/>
    <property type="match status" value="1"/>
</dbReference>
<name>A0A1M6BW68_BUTFI</name>
<dbReference type="Pfam" id="PF04542">
    <property type="entry name" value="Sigma70_r2"/>
    <property type="match status" value="1"/>
</dbReference>
<evidence type="ECO:0000256" key="4">
    <source>
        <dbReference type="ARBA" id="ARBA00023125"/>
    </source>
</evidence>
<dbReference type="GO" id="GO:0016987">
    <property type="term" value="F:sigma factor activity"/>
    <property type="evidence" value="ECO:0007669"/>
    <property type="project" value="UniProtKB-KW"/>
</dbReference>
<dbReference type="SUPFAM" id="SSF88659">
    <property type="entry name" value="Sigma3 and sigma4 domains of RNA polymerase sigma factors"/>
    <property type="match status" value="1"/>
</dbReference>
<dbReference type="SUPFAM" id="SSF88946">
    <property type="entry name" value="Sigma2 domain of RNA polymerase sigma factors"/>
    <property type="match status" value="1"/>
</dbReference>
<keyword evidence="3" id="KW-0731">Sigma factor</keyword>
<dbReference type="InterPro" id="IPR036388">
    <property type="entry name" value="WH-like_DNA-bd_sf"/>
</dbReference>
<evidence type="ECO:0000256" key="1">
    <source>
        <dbReference type="ARBA" id="ARBA00010641"/>
    </source>
</evidence>
<evidence type="ECO:0000313" key="8">
    <source>
        <dbReference type="EMBL" id="SHI52995.1"/>
    </source>
</evidence>